<dbReference type="GeneID" id="85314833"/>
<evidence type="ECO:0008006" key="3">
    <source>
        <dbReference type="Google" id="ProtNLM"/>
    </source>
</evidence>
<protein>
    <recommendedName>
        <fullName evidence="3">SNF2 N-terminal domain-containing protein</fullName>
    </recommendedName>
</protein>
<evidence type="ECO:0000313" key="2">
    <source>
        <dbReference type="Proteomes" id="UP001244011"/>
    </source>
</evidence>
<dbReference type="SUPFAM" id="SSF52540">
    <property type="entry name" value="P-loop containing nucleoside triphosphate hydrolases"/>
    <property type="match status" value="1"/>
</dbReference>
<accession>A0AAJ0FKQ5</accession>
<sequence length="218" mass="25136">MNAKVNIRVQRPALIHLTVRKKWDWVIITYDQLLAKYKFFNAAYKADNGKRVKASLFSKLLKETGSSICFLVLDEVQNALRDQGKRHAAIKGLSYSRGLFLSGTFMPDRWYEIHEILALMPRPHPFMAPRLFDAIFRPWESDRQFDRLESQTRIAYSNRRIVFLLPNFVARPAAVLSHLDGCVRESLQFDVDPADEAAIIHYTRGFYKRTTSVAAAEG</sequence>
<evidence type="ECO:0000313" key="1">
    <source>
        <dbReference type="EMBL" id="KAK1771312.1"/>
    </source>
</evidence>
<gene>
    <name evidence="1" type="ORF">QBC33DRAFT_591435</name>
</gene>
<name>A0AAJ0FKQ5_9PEZI</name>
<comment type="caution">
    <text evidence="1">The sequence shown here is derived from an EMBL/GenBank/DDBJ whole genome shotgun (WGS) entry which is preliminary data.</text>
</comment>
<keyword evidence="2" id="KW-1185">Reference proteome</keyword>
<organism evidence="1 2">
    <name type="scientific">Phialemonium atrogriseum</name>
    <dbReference type="NCBI Taxonomy" id="1093897"/>
    <lineage>
        <taxon>Eukaryota</taxon>
        <taxon>Fungi</taxon>
        <taxon>Dikarya</taxon>
        <taxon>Ascomycota</taxon>
        <taxon>Pezizomycotina</taxon>
        <taxon>Sordariomycetes</taxon>
        <taxon>Sordariomycetidae</taxon>
        <taxon>Cephalothecales</taxon>
        <taxon>Cephalothecaceae</taxon>
        <taxon>Phialemonium</taxon>
    </lineage>
</organism>
<reference evidence="1" key="1">
    <citation type="submission" date="2023-06" db="EMBL/GenBank/DDBJ databases">
        <title>Genome-scale phylogeny and comparative genomics of the fungal order Sordariales.</title>
        <authorList>
            <consortium name="Lawrence Berkeley National Laboratory"/>
            <person name="Hensen N."/>
            <person name="Bonometti L."/>
            <person name="Westerberg I."/>
            <person name="Brannstrom I.O."/>
            <person name="Guillou S."/>
            <person name="Cros-Aarteil S."/>
            <person name="Calhoun S."/>
            <person name="Haridas S."/>
            <person name="Kuo A."/>
            <person name="Mondo S."/>
            <person name="Pangilinan J."/>
            <person name="Riley R."/>
            <person name="Labutti K."/>
            <person name="Andreopoulos B."/>
            <person name="Lipzen A."/>
            <person name="Chen C."/>
            <person name="Yanf M."/>
            <person name="Daum C."/>
            <person name="Ng V."/>
            <person name="Clum A."/>
            <person name="Steindorff A."/>
            <person name="Ohm R."/>
            <person name="Martin F."/>
            <person name="Silar P."/>
            <person name="Natvig D."/>
            <person name="Lalanne C."/>
            <person name="Gautier V."/>
            <person name="Ament-Velasquez S.L."/>
            <person name="Kruys A."/>
            <person name="Hutchinson M.I."/>
            <person name="Powell A.J."/>
            <person name="Barry K."/>
            <person name="Miller A.N."/>
            <person name="Grigoriev I.V."/>
            <person name="Debuchy R."/>
            <person name="Gladieux P."/>
            <person name="Thoren M.H."/>
            <person name="Johannesson H."/>
        </authorList>
    </citation>
    <scope>NUCLEOTIDE SEQUENCE</scope>
    <source>
        <strain evidence="1">8032-3</strain>
    </source>
</reference>
<dbReference type="AlphaFoldDB" id="A0AAJ0FKQ5"/>
<dbReference type="RefSeq" id="XP_060287525.1">
    <property type="nucleotide sequence ID" value="XM_060431646.1"/>
</dbReference>
<dbReference type="InterPro" id="IPR027417">
    <property type="entry name" value="P-loop_NTPase"/>
</dbReference>
<proteinExistence type="predicted"/>
<dbReference type="EMBL" id="MU838998">
    <property type="protein sequence ID" value="KAK1771312.1"/>
    <property type="molecule type" value="Genomic_DNA"/>
</dbReference>
<dbReference type="Proteomes" id="UP001244011">
    <property type="component" value="Unassembled WGS sequence"/>
</dbReference>